<dbReference type="FunFam" id="2.60.40.10:FF:000032">
    <property type="entry name" value="palladin isoform X1"/>
    <property type="match status" value="1"/>
</dbReference>
<dbReference type="SUPFAM" id="SSF48726">
    <property type="entry name" value="Immunoglobulin"/>
    <property type="match status" value="3"/>
</dbReference>
<feature type="domain" description="Ig-like" evidence="10">
    <location>
        <begin position="323"/>
        <end position="421"/>
    </location>
</feature>
<keyword evidence="3" id="KW-0732">Signal</keyword>
<evidence type="ECO:0000256" key="2">
    <source>
        <dbReference type="ARBA" id="ARBA00022475"/>
    </source>
</evidence>
<evidence type="ECO:0000256" key="8">
    <source>
        <dbReference type="ARBA" id="ARBA00023319"/>
    </source>
</evidence>
<feature type="region of interest" description="Disordered" evidence="9">
    <location>
        <begin position="55"/>
        <end position="92"/>
    </location>
</feature>
<accession>A0A922I3A5</accession>
<comment type="subcellular location">
    <subcellularLocation>
        <location evidence="1">Cell membrane</location>
    </subcellularLocation>
</comment>
<evidence type="ECO:0000259" key="10">
    <source>
        <dbReference type="PROSITE" id="PS50835"/>
    </source>
</evidence>
<evidence type="ECO:0000313" key="11">
    <source>
        <dbReference type="EMBL" id="KAH9521236.1"/>
    </source>
</evidence>
<dbReference type="InterPro" id="IPR013783">
    <property type="entry name" value="Ig-like_fold"/>
</dbReference>
<proteinExistence type="predicted"/>
<sequence>MYEISNHQHQHHPHHHHHHRDYRNHRIRSLTNYFASNLISSTLYNNNNNNKKYSASFPSSSSSSSIITASTSTSSTTTTTKTIDDNVGGGGGVGGKDAPEFISQISNQTIALGRDVVFECTVNHLGSYKIAWLKIETLDNTDDDNDGDGGGGKNFPTIEPELISIQTQLITKDQRFRVANNNQKQWFLYIKQVKSIDKGWYMCQINTEPLISQAAFLDILVAPTIDYNATSSDVSVDERHRLSIHCRANGHPTPNIVWRREDNKDINLGLYGGKRYSAKKVEGEFLNITQVTRDDMGAYLCIASNSVPPSVSKRIIVHVNFRPKIKVSNQLVGSTIGSDVQLECRCEASPRPITSWIRYDGQTIPKSLTTKYKMNEEHESYRTKMKLRIFNLDEKDFGSYKCVAKNVLGEKEGLVRLYEIAPPSTPYMLSSWPTYIYTYQGRQQNQQLQNFHQSNNNLTNNNNNNNLMGDKNYDYNDYQHQASSSSSSSSSSSATTATKTTMIMVEKPIITILCFVYMMKSFIV</sequence>
<dbReference type="EMBL" id="ASGP02000002">
    <property type="protein sequence ID" value="KAH9521236.1"/>
    <property type="molecule type" value="Genomic_DNA"/>
</dbReference>
<feature type="domain" description="Ig-like" evidence="10">
    <location>
        <begin position="99"/>
        <end position="218"/>
    </location>
</feature>
<evidence type="ECO:0000256" key="5">
    <source>
        <dbReference type="ARBA" id="ARBA00023136"/>
    </source>
</evidence>
<evidence type="ECO:0000256" key="7">
    <source>
        <dbReference type="ARBA" id="ARBA00023180"/>
    </source>
</evidence>
<reference evidence="11" key="1">
    <citation type="submission" date="2013-05" db="EMBL/GenBank/DDBJ databases">
        <authorList>
            <person name="Yim A.K.Y."/>
            <person name="Chan T.F."/>
            <person name="Ji K.M."/>
            <person name="Liu X.Y."/>
            <person name="Zhou J.W."/>
            <person name="Li R.Q."/>
            <person name="Yang K.Y."/>
            <person name="Li J."/>
            <person name="Li M."/>
            <person name="Law P.T.W."/>
            <person name="Wu Y.L."/>
            <person name="Cai Z.L."/>
            <person name="Qin H."/>
            <person name="Bao Y."/>
            <person name="Leung R.K.K."/>
            <person name="Ng P.K.S."/>
            <person name="Zou J."/>
            <person name="Zhong X.J."/>
            <person name="Ran P.X."/>
            <person name="Zhong N.S."/>
            <person name="Liu Z.G."/>
            <person name="Tsui S.K.W."/>
        </authorList>
    </citation>
    <scope>NUCLEOTIDE SEQUENCE</scope>
    <source>
        <strain evidence="11">Derf</strain>
        <tissue evidence="11">Whole organism</tissue>
    </source>
</reference>
<feature type="region of interest" description="Disordered" evidence="9">
    <location>
        <begin position="1"/>
        <end position="23"/>
    </location>
</feature>
<organism evidence="11 12">
    <name type="scientific">Dermatophagoides farinae</name>
    <name type="common">American house dust mite</name>
    <dbReference type="NCBI Taxonomy" id="6954"/>
    <lineage>
        <taxon>Eukaryota</taxon>
        <taxon>Metazoa</taxon>
        <taxon>Ecdysozoa</taxon>
        <taxon>Arthropoda</taxon>
        <taxon>Chelicerata</taxon>
        <taxon>Arachnida</taxon>
        <taxon>Acari</taxon>
        <taxon>Acariformes</taxon>
        <taxon>Sarcoptiformes</taxon>
        <taxon>Astigmata</taxon>
        <taxon>Psoroptidia</taxon>
        <taxon>Analgoidea</taxon>
        <taxon>Pyroglyphidae</taxon>
        <taxon>Dermatophagoidinae</taxon>
        <taxon>Dermatophagoides</taxon>
    </lineage>
</organism>
<reference evidence="11" key="2">
    <citation type="journal article" date="2022" name="Res Sq">
        <title>Comparative Genomics Reveals Insights into the Divergent Evolution of Astigmatic Mites and Household Pest Adaptations.</title>
        <authorList>
            <person name="Xiong Q."/>
            <person name="Wan A.T.-Y."/>
            <person name="Liu X.-Y."/>
            <person name="Fung C.S.-H."/>
            <person name="Xiao X."/>
            <person name="Malainual N."/>
            <person name="Hou J."/>
            <person name="Wang L."/>
            <person name="Wang M."/>
            <person name="Yang K."/>
            <person name="Cui Y."/>
            <person name="Leung E."/>
            <person name="Nong W."/>
            <person name="Shin S.-K."/>
            <person name="Au S."/>
            <person name="Jeong K.Y."/>
            <person name="Chew F.T."/>
            <person name="Hui J."/>
            <person name="Leung T.F."/>
            <person name="Tungtrongchitr A."/>
            <person name="Zhong N."/>
            <person name="Liu Z."/>
            <person name="Tsui S."/>
        </authorList>
    </citation>
    <scope>NUCLEOTIDE SEQUENCE</scope>
    <source>
        <strain evidence="11">Derf</strain>
        <tissue evidence="11">Whole organism</tissue>
    </source>
</reference>
<evidence type="ECO:0000256" key="4">
    <source>
        <dbReference type="ARBA" id="ARBA00022737"/>
    </source>
</evidence>
<evidence type="ECO:0000256" key="6">
    <source>
        <dbReference type="ARBA" id="ARBA00023157"/>
    </source>
</evidence>
<keyword evidence="7" id="KW-0325">Glycoprotein</keyword>
<feature type="compositionally biased region" description="Low complexity" evidence="9">
    <location>
        <begin position="59"/>
        <end position="81"/>
    </location>
</feature>
<feature type="compositionally biased region" description="Low complexity" evidence="9">
    <location>
        <begin position="453"/>
        <end position="467"/>
    </location>
</feature>
<dbReference type="InterPro" id="IPR051170">
    <property type="entry name" value="Neural/epithelial_adhesion"/>
</dbReference>
<dbReference type="SMART" id="SM00408">
    <property type="entry name" value="IGc2"/>
    <property type="match status" value="3"/>
</dbReference>
<dbReference type="Proteomes" id="UP000790347">
    <property type="component" value="Unassembled WGS sequence"/>
</dbReference>
<dbReference type="GO" id="GO:0005886">
    <property type="term" value="C:plasma membrane"/>
    <property type="evidence" value="ECO:0007669"/>
    <property type="project" value="UniProtKB-SubCell"/>
</dbReference>
<keyword evidence="8" id="KW-0393">Immunoglobulin domain</keyword>
<dbReference type="FunFam" id="2.60.40.10:FF:000328">
    <property type="entry name" value="CLUMA_CG000981, isoform A"/>
    <property type="match status" value="1"/>
</dbReference>
<name>A0A922I3A5_DERFA</name>
<dbReference type="Pfam" id="PF13927">
    <property type="entry name" value="Ig_3"/>
    <property type="match status" value="2"/>
</dbReference>
<dbReference type="PANTHER" id="PTHR12231:SF87">
    <property type="entry name" value="DPR-INTERACTING PROTEIN BETA, ISOFORM C"/>
    <property type="match status" value="1"/>
</dbReference>
<dbReference type="AlphaFoldDB" id="A0A922I3A5"/>
<feature type="domain" description="Ig-like" evidence="10">
    <location>
        <begin position="223"/>
        <end position="312"/>
    </location>
</feature>
<feature type="compositionally biased region" description="Basic residues" evidence="9">
    <location>
        <begin position="8"/>
        <end position="23"/>
    </location>
</feature>
<dbReference type="InterPro" id="IPR003599">
    <property type="entry name" value="Ig_sub"/>
</dbReference>
<keyword evidence="2" id="KW-1003">Cell membrane</keyword>
<evidence type="ECO:0000256" key="9">
    <source>
        <dbReference type="SAM" id="MobiDB-lite"/>
    </source>
</evidence>
<keyword evidence="6" id="KW-1015">Disulfide bond</keyword>
<evidence type="ECO:0000256" key="3">
    <source>
        <dbReference type="ARBA" id="ARBA00022729"/>
    </source>
</evidence>
<dbReference type="InterPro" id="IPR036179">
    <property type="entry name" value="Ig-like_dom_sf"/>
</dbReference>
<dbReference type="PANTHER" id="PTHR12231">
    <property type="entry name" value="CTX-RELATED TYPE I TRANSMEMBRANE PROTEIN"/>
    <property type="match status" value="1"/>
</dbReference>
<gene>
    <name evidence="11" type="ORF">DERF_004910</name>
</gene>
<dbReference type="SMART" id="SM00409">
    <property type="entry name" value="IG"/>
    <property type="match status" value="3"/>
</dbReference>
<dbReference type="Gene3D" id="2.60.40.10">
    <property type="entry name" value="Immunoglobulins"/>
    <property type="match status" value="3"/>
</dbReference>
<keyword evidence="5" id="KW-0472">Membrane</keyword>
<evidence type="ECO:0000256" key="1">
    <source>
        <dbReference type="ARBA" id="ARBA00004236"/>
    </source>
</evidence>
<feature type="region of interest" description="Disordered" evidence="9">
    <location>
        <begin position="453"/>
        <end position="473"/>
    </location>
</feature>
<keyword evidence="4" id="KW-0677">Repeat</keyword>
<comment type="caution">
    <text evidence="11">The sequence shown here is derived from an EMBL/GenBank/DDBJ whole genome shotgun (WGS) entry which is preliminary data.</text>
</comment>
<protein>
    <recommendedName>
        <fullName evidence="10">Ig-like domain-containing protein</fullName>
    </recommendedName>
</protein>
<dbReference type="InterPro" id="IPR003598">
    <property type="entry name" value="Ig_sub2"/>
</dbReference>
<dbReference type="GO" id="GO:0043005">
    <property type="term" value="C:neuron projection"/>
    <property type="evidence" value="ECO:0007669"/>
    <property type="project" value="TreeGrafter"/>
</dbReference>
<dbReference type="InterPro" id="IPR007110">
    <property type="entry name" value="Ig-like_dom"/>
</dbReference>
<keyword evidence="12" id="KW-1185">Reference proteome</keyword>
<dbReference type="PROSITE" id="PS50835">
    <property type="entry name" value="IG_LIKE"/>
    <property type="match status" value="3"/>
</dbReference>
<evidence type="ECO:0000313" key="12">
    <source>
        <dbReference type="Proteomes" id="UP000790347"/>
    </source>
</evidence>